<keyword evidence="1" id="KW-0677">Repeat</keyword>
<accession>A0A6S6THM9</accession>
<dbReference type="PANTHER" id="PTHR44186">
    <property type="match status" value="1"/>
</dbReference>
<dbReference type="InterPro" id="IPR019734">
    <property type="entry name" value="TPR_rpt"/>
</dbReference>
<dbReference type="Pfam" id="PF13181">
    <property type="entry name" value="TPR_8"/>
    <property type="match status" value="1"/>
</dbReference>
<keyword evidence="2" id="KW-0802">TPR repeat</keyword>
<dbReference type="Gene3D" id="1.25.40.10">
    <property type="entry name" value="Tetratricopeptide repeat domain"/>
    <property type="match status" value="2"/>
</dbReference>
<gene>
    <name evidence="4" type="ORF">HELGO_WM18374</name>
</gene>
<dbReference type="EMBL" id="CACVAZ010000115">
    <property type="protein sequence ID" value="CAA6817717.1"/>
    <property type="molecule type" value="Genomic_DNA"/>
</dbReference>
<evidence type="ECO:0000256" key="3">
    <source>
        <dbReference type="SAM" id="SignalP"/>
    </source>
</evidence>
<evidence type="ECO:0000256" key="2">
    <source>
        <dbReference type="ARBA" id="ARBA00022803"/>
    </source>
</evidence>
<name>A0A6S6THM9_9BACT</name>
<reference evidence="4" key="1">
    <citation type="submission" date="2020-01" db="EMBL/GenBank/DDBJ databases">
        <authorList>
            <person name="Meier V. D."/>
            <person name="Meier V D."/>
        </authorList>
    </citation>
    <scope>NUCLEOTIDE SEQUENCE</scope>
    <source>
        <strain evidence="4">HLG_WM_MAG_02</strain>
    </source>
</reference>
<keyword evidence="3" id="KW-0732">Signal</keyword>
<feature type="chain" id="PRO_5027625829" evidence="3">
    <location>
        <begin position="26"/>
        <end position="429"/>
    </location>
</feature>
<evidence type="ECO:0000256" key="1">
    <source>
        <dbReference type="ARBA" id="ARBA00022737"/>
    </source>
</evidence>
<proteinExistence type="predicted"/>
<evidence type="ECO:0000313" key="4">
    <source>
        <dbReference type="EMBL" id="CAA6817717.1"/>
    </source>
</evidence>
<dbReference type="AlphaFoldDB" id="A0A6S6THM9"/>
<sequence>MFKKLKTIPLILVLVLSLTTINAQEATPTIDHMSVATMMIFDGKFDKAREELDEVDQRADNFDGSKYFTMLGVMDVKEKKYADSITHFKKAVSATKVKVYSPPPVIKEKQKYLFSLFSEKKEPKKSKEIVPIFDAQKIRAEKLGKLHINLSKSYYKLKNYANTISELDLAGELGSNKAGLYTLRAECYWKLKDKAGAIEALSKGIERFPNDKRLLKQKFYYLADLKLYQSAVDASKAYMVKGGASDKEYVALAQMLMSGGELESAIKVLEEAKLEFPETPKISMILGHAYLKRDMIHVTADLFEQASYYDEKYTKEAAEMHRRAKNLPHAIYLNSQLSDKKEKLKQKVAIFVDRGEFEKIIGIKDGLGRYGLLADDNLRYALAYAYFMVKDYDHAEKHFKKITDNALFSKATVIRKSIEKCRENSLECI</sequence>
<protein>
    <submittedName>
        <fullName evidence="4">Uncharacterized protein</fullName>
    </submittedName>
</protein>
<dbReference type="SUPFAM" id="SSF48452">
    <property type="entry name" value="TPR-like"/>
    <property type="match status" value="2"/>
</dbReference>
<dbReference type="PANTHER" id="PTHR44186:SF1">
    <property type="entry name" value="BARDET-BIEDL SYNDROME 4 PROTEIN"/>
    <property type="match status" value="1"/>
</dbReference>
<dbReference type="InterPro" id="IPR011990">
    <property type="entry name" value="TPR-like_helical_dom_sf"/>
</dbReference>
<dbReference type="SMART" id="SM00028">
    <property type="entry name" value="TPR"/>
    <property type="match status" value="5"/>
</dbReference>
<feature type="signal peptide" evidence="3">
    <location>
        <begin position="1"/>
        <end position="25"/>
    </location>
</feature>
<organism evidence="4">
    <name type="scientific">uncultured Sulfurovum sp</name>
    <dbReference type="NCBI Taxonomy" id="269237"/>
    <lineage>
        <taxon>Bacteria</taxon>
        <taxon>Pseudomonadati</taxon>
        <taxon>Campylobacterota</taxon>
        <taxon>Epsilonproteobacteria</taxon>
        <taxon>Campylobacterales</taxon>
        <taxon>Sulfurovaceae</taxon>
        <taxon>Sulfurovum</taxon>
        <taxon>environmental samples</taxon>
    </lineage>
</organism>